<dbReference type="SUPFAM" id="SSF102741">
    <property type="entry name" value="Obg GTP-binding protein C-terminal domain"/>
    <property type="match status" value="1"/>
</dbReference>
<dbReference type="SUPFAM" id="SSF82051">
    <property type="entry name" value="Obg GTP-binding protein N-terminal domain"/>
    <property type="match status" value="1"/>
</dbReference>
<evidence type="ECO:0000259" key="10">
    <source>
        <dbReference type="PROSITE" id="PS51883"/>
    </source>
</evidence>
<dbReference type="Gene3D" id="2.70.210.12">
    <property type="entry name" value="GTP1/OBG domain"/>
    <property type="match status" value="1"/>
</dbReference>
<evidence type="ECO:0000256" key="5">
    <source>
        <dbReference type="ARBA" id="ARBA00022842"/>
    </source>
</evidence>
<dbReference type="InterPro" id="IPR014100">
    <property type="entry name" value="GTP-bd_Obg/CgtA"/>
</dbReference>
<dbReference type="InterPro" id="IPR006169">
    <property type="entry name" value="GTP1_OBG_dom"/>
</dbReference>
<evidence type="ECO:0000256" key="3">
    <source>
        <dbReference type="ARBA" id="ARBA00022723"/>
    </source>
</evidence>
<gene>
    <name evidence="11" type="ORF">DARMORV10_A02P05000.1</name>
</gene>
<reference evidence="11" key="1">
    <citation type="submission" date="2021-01" db="EMBL/GenBank/DDBJ databases">
        <authorList>
            <consortium name="Genoscope - CEA"/>
            <person name="William W."/>
        </authorList>
    </citation>
    <scope>NUCLEOTIDE SEQUENCE</scope>
</reference>
<dbReference type="InterPro" id="IPR006073">
    <property type="entry name" value="GTP-bd"/>
</dbReference>
<feature type="domain" description="Obg" evidence="10">
    <location>
        <begin position="205"/>
        <end position="376"/>
    </location>
</feature>
<dbReference type="InterPro" id="IPR045086">
    <property type="entry name" value="OBG_GTPase"/>
</dbReference>
<dbReference type="EMBL" id="HG994356">
    <property type="protein sequence ID" value="CAF2136557.1"/>
    <property type="molecule type" value="Genomic_DNA"/>
</dbReference>
<evidence type="ECO:0000259" key="9">
    <source>
        <dbReference type="PROSITE" id="PS51881"/>
    </source>
</evidence>
<feature type="compositionally biased region" description="Basic and acidic residues" evidence="7">
    <location>
        <begin position="45"/>
        <end position="57"/>
    </location>
</feature>
<protein>
    <submittedName>
        <fullName evidence="11">(rape) hypothetical protein</fullName>
    </submittedName>
</protein>
<keyword evidence="6" id="KW-0342">GTP-binding</keyword>
<dbReference type="Gene3D" id="3.40.50.300">
    <property type="entry name" value="P-loop containing nucleotide triphosphate hydrolases"/>
    <property type="match status" value="1"/>
</dbReference>
<evidence type="ECO:0000256" key="6">
    <source>
        <dbReference type="ARBA" id="ARBA00023134"/>
    </source>
</evidence>
<dbReference type="GO" id="GO:0000287">
    <property type="term" value="F:magnesium ion binding"/>
    <property type="evidence" value="ECO:0007669"/>
    <property type="project" value="InterPro"/>
</dbReference>
<dbReference type="GO" id="GO:0005525">
    <property type="term" value="F:GTP binding"/>
    <property type="evidence" value="ECO:0007669"/>
    <property type="project" value="UniProtKB-KW"/>
</dbReference>
<dbReference type="InterPro" id="IPR036726">
    <property type="entry name" value="GTP1_OBG_dom_sf"/>
</dbReference>
<name>A0A816WIZ0_BRANA</name>
<dbReference type="InterPro" id="IPR036346">
    <property type="entry name" value="GTP-bd_prot_GTP1/OBG_C_sf"/>
</dbReference>
<dbReference type="PROSITE" id="PS51883">
    <property type="entry name" value="OBG"/>
    <property type="match status" value="1"/>
</dbReference>
<dbReference type="InterPro" id="IPR027417">
    <property type="entry name" value="P-loop_NTPase"/>
</dbReference>
<dbReference type="FunFam" id="2.70.210.12:FF:000001">
    <property type="entry name" value="GTPase Obg"/>
    <property type="match status" value="1"/>
</dbReference>
<dbReference type="NCBIfam" id="NF008955">
    <property type="entry name" value="PRK12297.1"/>
    <property type="match status" value="1"/>
</dbReference>
<evidence type="ECO:0000259" key="8">
    <source>
        <dbReference type="PROSITE" id="PS51710"/>
    </source>
</evidence>
<feature type="region of interest" description="Disordered" evidence="7">
    <location>
        <begin position="655"/>
        <end position="679"/>
    </location>
</feature>
<dbReference type="InterPro" id="IPR006074">
    <property type="entry name" value="GTP1-OBG_CS"/>
</dbReference>
<dbReference type="NCBIfam" id="NF008956">
    <property type="entry name" value="PRK12299.1"/>
    <property type="match status" value="1"/>
</dbReference>
<evidence type="ECO:0000313" key="11">
    <source>
        <dbReference type="EMBL" id="CAF2136557.1"/>
    </source>
</evidence>
<organism evidence="11">
    <name type="scientific">Brassica napus</name>
    <name type="common">Rape</name>
    <dbReference type="NCBI Taxonomy" id="3708"/>
    <lineage>
        <taxon>Eukaryota</taxon>
        <taxon>Viridiplantae</taxon>
        <taxon>Streptophyta</taxon>
        <taxon>Embryophyta</taxon>
        <taxon>Tracheophyta</taxon>
        <taxon>Spermatophyta</taxon>
        <taxon>Magnoliopsida</taxon>
        <taxon>eudicotyledons</taxon>
        <taxon>Gunneridae</taxon>
        <taxon>Pentapetalae</taxon>
        <taxon>rosids</taxon>
        <taxon>malvids</taxon>
        <taxon>Brassicales</taxon>
        <taxon>Brassicaceae</taxon>
        <taxon>Brassiceae</taxon>
        <taxon>Brassica</taxon>
    </lineage>
</organism>
<feature type="region of interest" description="Disordered" evidence="7">
    <location>
        <begin position="45"/>
        <end position="68"/>
    </location>
</feature>
<dbReference type="SUPFAM" id="SSF52540">
    <property type="entry name" value="P-loop containing nucleoside triphosphate hydrolases"/>
    <property type="match status" value="1"/>
</dbReference>
<dbReference type="PRINTS" id="PR00326">
    <property type="entry name" value="GTP1OBG"/>
</dbReference>
<dbReference type="Proteomes" id="UP001295469">
    <property type="component" value="Chromosome A02"/>
</dbReference>
<dbReference type="Gene3D" id="3.30.300.350">
    <property type="entry name" value="GTP-binding protein OBG, C-terminal domain"/>
    <property type="match status" value="1"/>
</dbReference>
<dbReference type="CDD" id="cd01898">
    <property type="entry name" value="Obg"/>
    <property type="match status" value="1"/>
</dbReference>
<dbReference type="NCBIfam" id="TIGR02729">
    <property type="entry name" value="Obg_CgtA"/>
    <property type="match status" value="1"/>
</dbReference>
<dbReference type="PROSITE" id="PS51710">
    <property type="entry name" value="G_OBG"/>
    <property type="match status" value="1"/>
</dbReference>
<dbReference type="GO" id="GO:0042254">
    <property type="term" value="P:ribosome biogenesis"/>
    <property type="evidence" value="ECO:0007669"/>
    <property type="project" value="UniProtKB-UniRule"/>
</dbReference>
<accession>A0A816WIZ0</accession>
<dbReference type="InterPro" id="IPR015349">
    <property type="entry name" value="OCT_dom"/>
</dbReference>
<comment type="cofactor">
    <cofactor evidence="1">
        <name>Mg(2+)</name>
        <dbReference type="ChEBI" id="CHEBI:18420"/>
    </cofactor>
</comment>
<dbReference type="GO" id="GO:0003924">
    <property type="term" value="F:GTPase activity"/>
    <property type="evidence" value="ECO:0007669"/>
    <property type="project" value="InterPro"/>
</dbReference>
<dbReference type="Pfam" id="PF01018">
    <property type="entry name" value="GTP1_OBG"/>
    <property type="match status" value="1"/>
</dbReference>
<feature type="domain" description="OCT" evidence="9">
    <location>
        <begin position="572"/>
        <end position="654"/>
    </location>
</feature>
<dbReference type="PANTHER" id="PTHR11702">
    <property type="entry name" value="DEVELOPMENTALLY REGULATED GTP-BINDING PROTEIN-RELATED"/>
    <property type="match status" value="1"/>
</dbReference>
<evidence type="ECO:0000256" key="4">
    <source>
        <dbReference type="ARBA" id="ARBA00022741"/>
    </source>
</evidence>
<evidence type="ECO:0000256" key="1">
    <source>
        <dbReference type="ARBA" id="ARBA00001946"/>
    </source>
</evidence>
<dbReference type="PANTHER" id="PTHR11702:SF44">
    <property type="entry name" value="GTP-BINDING PROTEIN OBGC, CHLOROPLASTIC"/>
    <property type="match status" value="1"/>
</dbReference>
<evidence type="ECO:0000256" key="7">
    <source>
        <dbReference type="SAM" id="MobiDB-lite"/>
    </source>
</evidence>
<dbReference type="Pfam" id="PF01926">
    <property type="entry name" value="MMR_HSR1"/>
    <property type="match status" value="1"/>
</dbReference>
<proteinExistence type="inferred from homology"/>
<dbReference type="GO" id="GO:0009658">
    <property type="term" value="P:chloroplast organization"/>
    <property type="evidence" value="ECO:0007669"/>
    <property type="project" value="UniProtKB-ARBA"/>
</dbReference>
<feature type="domain" description="OBG-type G" evidence="8">
    <location>
        <begin position="377"/>
        <end position="545"/>
    </location>
</feature>
<dbReference type="PROSITE" id="PS51881">
    <property type="entry name" value="OCT"/>
    <property type="match status" value="1"/>
</dbReference>
<dbReference type="HAMAP" id="MF_01454">
    <property type="entry name" value="GTPase_Obg"/>
    <property type="match status" value="1"/>
</dbReference>
<feature type="compositionally biased region" description="Polar residues" evidence="7">
    <location>
        <begin position="656"/>
        <end position="672"/>
    </location>
</feature>
<comment type="similarity">
    <text evidence="2">Belongs to the TRAFAC class OBG-HflX-like GTPase superfamily. OBG GTPase family.</text>
</comment>
<sequence length="679" mass="75184">MASISISCSFFTPQALSRPNRTRNKISAKPSKLSSLRKANLQRELELKSRGGDRPDVGGEATTYTRLPPREDFSDVSLLSSSYLKLSEEVKLSEANVAGVEEKVETLEENDGEEDEEKEREVKEYDDEDIWGNYRRLDVFEGSSGLIDEDDDEDDEVFEYGDEDVERAGLKDGEAICFSGEVEEEEEEEEEDDIGVKEKGVPAVMRCFDRAKIFVKAGDGGNGVVAFRREKFVPFGGPSGGDGGRGGNVYVEVDGSMNSLLPFRKSVHFRAGRGEHGRGKMQSGAKGVDVVVKVAPGTVVRQAKEVGSGEEGEEEEEEKEVLLELLHPGQRALLMPGGRGGRGNASFKSGMNKVPRIAENGEEGPEMWLDLELKLVADVGIVGAPNAGKSTLLSVISAAQPTIANYPFTTLLPNLGVVSFDYDSTMVVADLPGLLEGAHRGFGLGHEFLRHTERCSALVHVVDGSAPQPELEFEAVRLELELFSPEIAEKPYVVAYNKMDLPDAYEKWPMFRETLRARGIEPFCMSAVQRDGTHEVISSVYELLKKYREANAEPKGLYDQVSENLDHVAKKIDKERRAAINEFEIFRDRGTGAWHVVGAGLQRFVQMTNWRYMDSDKRFQHVLEACGVNKTLKNMGVKEGDNVIIGEMELVWHDSANGSSRPTNSNKTSTDSVRWPQWK</sequence>
<dbReference type="Pfam" id="PF09269">
    <property type="entry name" value="DUF1967"/>
    <property type="match status" value="1"/>
</dbReference>
<keyword evidence="3" id="KW-0479">Metal-binding</keyword>
<dbReference type="InterPro" id="IPR031167">
    <property type="entry name" value="G_OBG"/>
</dbReference>
<dbReference type="NCBIfam" id="NF008954">
    <property type="entry name" value="PRK12296.1"/>
    <property type="match status" value="1"/>
</dbReference>
<dbReference type="AlphaFoldDB" id="A0A816WIZ0"/>
<evidence type="ECO:0000256" key="2">
    <source>
        <dbReference type="ARBA" id="ARBA00007699"/>
    </source>
</evidence>
<dbReference type="PROSITE" id="PS00905">
    <property type="entry name" value="GTP1_OBG"/>
    <property type="match status" value="1"/>
</dbReference>
<keyword evidence="4" id="KW-0547">Nucleotide-binding</keyword>
<keyword evidence="5" id="KW-0460">Magnesium</keyword>
<dbReference type="FunFam" id="3.40.50.300:FF:000515">
    <property type="entry name" value="GTPase Obg"/>
    <property type="match status" value="1"/>
</dbReference>
<dbReference type="NCBIfam" id="TIGR03595">
    <property type="entry name" value="Obg_CgtA_exten"/>
    <property type="match status" value="1"/>
</dbReference>